<gene>
    <name evidence="2" type="ORF">BUALT_Bualt01G0022800</name>
</gene>
<dbReference type="EMBL" id="WHWC01000001">
    <property type="protein sequence ID" value="KAG8389861.1"/>
    <property type="molecule type" value="Genomic_DNA"/>
</dbReference>
<dbReference type="Proteomes" id="UP000826271">
    <property type="component" value="Unassembled WGS sequence"/>
</dbReference>
<feature type="compositionally biased region" description="Polar residues" evidence="1">
    <location>
        <begin position="120"/>
        <end position="129"/>
    </location>
</feature>
<evidence type="ECO:0000313" key="3">
    <source>
        <dbReference type="Proteomes" id="UP000826271"/>
    </source>
</evidence>
<keyword evidence="3" id="KW-1185">Reference proteome</keyword>
<proteinExistence type="predicted"/>
<feature type="compositionally biased region" description="Low complexity" evidence="1">
    <location>
        <begin position="164"/>
        <end position="173"/>
    </location>
</feature>
<evidence type="ECO:0000256" key="1">
    <source>
        <dbReference type="SAM" id="MobiDB-lite"/>
    </source>
</evidence>
<feature type="compositionally biased region" description="Basic and acidic residues" evidence="1">
    <location>
        <begin position="61"/>
        <end position="74"/>
    </location>
</feature>
<feature type="compositionally biased region" description="Basic and acidic residues" evidence="1">
    <location>
        <begin position="30"/>
        <end position="39"/>
    </location>
</feature>
<dbReference type="AlphaFoldDB" id="A0AAV6Y3X1"/>
<protein>
    <submittedName>
        <fullName evidence="2">Uncharacterized protein</fullName>
    </submittedName>
</protein>
<name>A0AAV6Y3X1_9LAMI</name>
<accession>A0AAV6Y3X1</accession>
<dbReference type="PANTHER" id="PTHR34660:SF7">
    <property type="entry name" value="DNA LIGASE-LIKE PROTEIN"/>
    <property type="match status" value="1"/>
</dbReference>
<reference evidence="2" key="1">
    <citation type="submission" date="2019-10" db="EMBL/GenBank/DDBJ databases">
        <authorList>
            <person name="Zhang R."/>
            <person name="Pan Y."/>
            <person name="Wang J."/>
            <person name="Ma R."/>
            <person name="Yu S."/>
        </authorList>
    </citation>
    <scope>NUCLEOTIDE SEQUENCE</scope>
    <source>
        <strain evidence="2">LA-IB0</strain>
        <tissue evidence="2">Leaf</tissue>
    </source>
</reference>
<feature type="compositionally biased region" description="Basic residues" evidence="1">
    <location>
        <begin position="40"/>
        <end position="60"/>
    </location>
</feature>
<comment type="caution">
    <text evidence="2">The sequence shown here is derived from an EMBL/GenBank/DDBJ whole genome shotgun (WGS) entry which is preliminary data.</text>
</comment>
<organism evidence="2 3">
    <name type="scientific">Buddleja alternifolia</name>
    <dbReference type="NCBI Taxonomy" id="168488"/>
    <lineage>
        <taxon>Eukaryota</taxon>
        <taxon>Viridiplantae</taxon>
        <taxon>Streptophyta</taxon>
        <taxon>Embryophyta</taxon>
        <taxon>Tracheophyta</taxon>
        <taxon>Spermatophyta</taxon>
        <taxon>Magnoliopsida</taxon>
        <taxon>eudicotyledons</taxon>
        <taxon>Gunneridae</taxon>
        <taxon>Pentapetalae</taxon>
        <taxon>asterids</taxon>
        <taxon>lamiids</taxon>
        <taxon>Lamiales</taxon>
        <taxon>Scrophulariaceae</taxon>
        <taxon>Buddlejeae</taxon>
        <taxon>Buddleja</taxon>
    </lineage>
</organism>
<evidence type="ECO:0000313" key="2">
    <source>
        <dbReference type="EMBL" id="KAG8389861.1"/>
    </source>
</evidence>
<feature type="region of interest" description="Disordered" evidence="1">
    <location>
        <begin position="28"/>
        <end position="177"/>
    </location>
</feature>
<feature type="compositionally biased region" description="Basic and acidic residues" evidence="1">
    <location>
        <begin position="84"/>
        <end position="109"/>
    </location>
</feature>
<sequence>MSRCFPYPPPGHTLSKASNEALIESIKLQKLKEEKEQRKKEKREKKEKKKEKKEKRKEKEKKKEKTNKDLDKSGNVKGGISKKIWTDTKDDFLHKRREAESEQLERSSLTEENGQPVCLRSTSSDSTENSNKRKRHSSSLDGSRAHSKIILVRLPSKKQKDIDSSLNQQQLNSTSGRIEKTQNKDDIGLRGNPGNLHHPLDVILNVSQSLTLKTDRDVICSTSGRTEDSAPVKIRRSVPTPMQRVESQYKDLIVNWVPPQLDDVCLYSEDLDWLCPGTNNDASGVKRPKLESDSVSCSGSSGLWPRAQYLSDVGIYVLPYTVPF</sequence>
<dbReference type="PANTHER" id="PTHR34660">
    <property type="entry name" value="MYB-LIKE PROTEIN X"/>
    <property type="match status" value="1"/>
</dbReference>